<accession>A0A9P4UVR0</accession>
<dbReference type="Pfam" id="PF23397">
    <property type="entry name" value="DUF7104"/>
    <property type="match status" value="2"/>
</dbReference>
<comment type="caution">
    <text evidence="1">The sequence shown here is derived from an EMBL/GenBank/DDBJ whole genome shotgun (WGS) entry which is preliminary data.</text>
</comment>
<dbReference type="AlphaFoldDB" id="A0A9P4UVR0"/>
<dbReference type="InterPro" id="IPR055530">
    <property type="entry name" value="DUF7104"/>
</dbReference>
<evidence type="ECO:0000313" key="1">
    <source>
        <dbReference type="EMBL" id="KAF2726435.1"/>
    </source>
</evidence>
<keyword evidence="2" id="KW-1185">Reference proteome</keyword>
<feature type="non-terminal residue" evidence="1">
    <location>
        <position position="1"/>
    </location>
</feature>
<protein>
    <submittedName>
        <fullName evidence="1">Uncharacterized protein</fullName>
    </submittedName>
</protein>
<dbReference type="Gene3D" id="1.20.5.340">
    <property type="match status" value="1"/>
</dbReference>
<dbReference type="EMBL" id="ML996496">
    <property type="protein sequence ID" value="KAF2726435.1"/>
    <property type="molecule type" value="Genomic_DNA"/>
</dbReference>
<name>A0A9P4UVR0_9PLEO</name>
<proteinExistence type="predicted"/>
<dbReference type="OrthoDB" id="3941259at2759"/>
<feature type="non-terminal residue" evidence="1">
    <location>
        <position position="63"/>
    </location>
</feature>
<evidence type="ECO:0000313" key="2">
    <source>
        <dbReference type="Proteomes" id="UP000799444"/>
    </source>
</evidence>
<organism evidence="1 2">
    <name type="scientific">Polyplosphaeria fusca</name>
    <dbReference type="NCBI Taxonomy" id="682080"/>
    <lineage>
        <taxon>Eukaryota</taxon>
        <taxon>Fungi</taxon>
        <taxon>Dikarya</taxon>
        <taxon>Ascomycota</taxon>
        <taxon>Pezizomycotina</taxon>
        <taxon>Dothideomycetes</taxon>
        <taxon>Pleosporomycetidae</taxon>
        <taxon>Pleosporales</taxon>
        <taxon>Tetraplosphaeriaceae</taxon>
        <taxon>Polyplosphaeria</taxon>
    </lineage>
</organism>
<sequence length="63" mass="6684">GSDVEITNEVVVAAAGNEDNGKEVMALLLDQRGDEVQITQEVVVAAAGNELNGKEVIMLLKQF</sequence>
<reference evidence="1" key="1">
    <citation type="journal article" date="2020" name="Stud. Mycol.">
        <title>101 Dothideomycetes genomes: a test case for predicting lifestyles and emergence of pathogens.</title>
        <authorList>
            <person name="Haridas S."/>
            <person name="Albert R."/>
            <person name="Binder M."/>
            <person name="Bloem J."/>
            <person name="Labutti K."/>
            <person name="Salamov A."/>
            <person name="Andreopoulos B."/>
            <person name="Baker S."/>
            <person name="Barry K."/>
            <person name="Bills G."/>
            <person name="Bluhm B."/>
            <person name="Cannon C."/>
            <person name="Castanera R."/>
            <person name="Culley D."/>
            <person name="Daum C."/>
            <person name="Ezra D."/>
            <person name="Gonzalez J."/>
            <person name="Henrissat B."/>
            <person name="Kuo A."/>
            <person name="Liang C."/>
            <person name="Lipzen A."/>
            <person name="Lutzoni F."/>
            <person name="Magnuson J."/>
            <person name="Mondo S."/>
            <person name="Nolan M."/>
            <person name="Ohm R."/>
            <person name="Pangilinan J."/>
            <person name="Park H.-J."/>
            <person name="Ramirez L."/>
            <person name="Alfaro M."/>
            <person name="Sun H."/>
            <person name="Tritt A."/>
            <person name="Yoshinaga Y."/>
            <person name="Zwiers L.-H."/>
            <person name="Turgeon B."/>
            <person name="Goodwin S."/>
            <person name="Spatafora J."/>
            <person name="Crous P."/>
            <person name="Grigoriev I."/>
        </authorList>
    </citation>
    <scope>NUCLEOTIDE SEQUENCE</scope>
    <source>
        <strain evidence="1">CBS 125425</strain>
    </source>
</reference>
<dbReference type="Proteomes" id="UP000799444">
    <property type="component" value="Unassembled WGS sequence"/>
</dbReference>
<gene>
    <name evidence="1" type="ORF">EJ04DRAFT_393876</name>
</gene>